<dbReference type="SUPFAM" id="SSF47616">
    <property type="entry name" value="GST C-terminal domain-like"/>
    <property type="match status" value="1"/>
</dbReference>
<feature type="chain" id="PRO_5041732373" evidence="1">
    <location>
        <begin position="20"/>
        <end position="262"/>
    </location>
</feature>
<dbReference type="PANTHER" id="PTHR43920">
    <property type="entry name" value="CHLORIDE INTRACELLULAR CHANNEL, ISOFORM A"/>
    <property type="match status" value="1"/>
</dbReference>
<keyword evidence="3" id="KW-1185">Reference proteome</keyword>
<evidence type="ECO:0000313" key="2">
    <source>
        <dbReference type="EMBL" id="KAK3098859.1"/>
    </source>
</evidence>
<dbReference type="PANTHER" id="PTHR43920:SF5">
    <property type="entry name" value="CHLORIDE INTRACELLULAR CHANNEL CLIC"/>
    <property type="match status" value="1"/>
</dbReference>
<dbReference type="GO" id="GO:0005254">
    <property type="term" value="F:chloride channel activity"/>
    <property type="evidence" value="ECO:0007669"/>
    <property type="project" value="TreeGrafter"/>
</dbReference>
<sequence length="262" mass="29999">MKGSCPICQQWFMIAFLLAEENNCGFKVYTVQANMPPQSFLKKTLSKTFPVVIGLGGKNNNGADITDMVYDSFDEVEQFFESVNFDCPKLKRTQQVNALPLKVFADLYKDFKLFLQNEHSDGKKLLHDLEKINDFLEEQEQPFLTGPSLTYCRLFIAAQASSHQDGRRTTKNILFQYFRDFEIPQSLENVWKYLGRGYETKAFSFTMPSDQDILLHYEHIAKGKPLKGRPTLQKQTFTCSVPSQQVTVNGGQNCEQQVENGD</sequence>
<reference evidence="2" key="1">
    <citation type="submission" date="2019-08" db="EMBL/GenBank/DDBJ databases">
        <title>The improved chromosome-level genome for the pearl oyster Pinctada fucata martensii using PacBio sequencing and Hi-C.</title>
        <authorList>
            <person name="Zheng Z."/>
        </authorList>
    </citation>
    <scope>NUCLEOTIDE SEQUENCE</scope>
    <source>
        <strain evidence="2">ZZ-2019</strain>
        <tissue evidence="2">Adductor muscle</tissue>
    </source>
</reference>
<evidence type="ECO:0000256" key="1">
    <source>
        <dbReference type="SAM" id="SignalP"/>
    </source>
</evidence>
<dbReference type="EMBL" id="VSWD01000007">
    <property type="protein sequence ID" value="KAK3098859.1"/>
    <property type="molecule type" value="Genomic_DNA"/>
</dbReference>
<name>A0AA88YCQ5_PINIB</name>
<feature type="signal peptide" evidence="1">
    <location>
        <begin position="1"/>
        <end position="19"/>
    </location>
</feature>
<dbReference type="AlphaFoldDB" id="A0AA88YCQ5"/>
<dbReference type="InterPro" id="IPR036282">
    <property type="entry name" value="Glutathione-S-Trfase_C_sf"/>
</dbReference>
<proteinExistence type="predicted"/>
<keyword evidence="1" id="KW-0732">Signal</keyword>
<organism evidence="2 3">
    <name type="scientific">Pinctada imbricata</name>
    <name type="common">Atlantic pearl-oyster</name>
    <name type="synonym">Pinctada martensii</name>
    <dbReference type="NCBI Taxonomy" id="66713"/>
    <lineage>
        <taxon>Eukaryota</taxon>
        <taxon>Metazoa</taxon>
        <taxon>Spiralia</taxon>
        <taxon>Lophotrochozoa</taxon>
        <taxon>Mollusca</taxon>
        <taxon>Bivalvia</taxon>
        <taxon>Autobranchia</taxon>
        <taxon>Pteriomorphia</taxon>
        <taxon>Pterioida</taxon>
        <taxon>Pterioidea</taxon>
        <taxon>Pteriidae</taxon>
        <taxon>Pinctada</taxon>
    </lineage>
</organism>
<accession>A0AA88YCQ5</accession>
<protein>
    <submittedName>
        <fullName evidence="2">Uncharacterized protein</fullName>
    </submittedName>
</protein>
<evidence type="ECO:0000313" key="3">
    <source>
        <dbReference type="Proteomes" id="UP001186944"/>
    </source>
</evidence>
<dbReference type="GO" id="GO:0016324">
    <property type="term" value="C:apical plasma membrane"/>
    <property type="evidence" value="ECO:0007669"/>
    <property type="project" value="TreeGrafter"/>
</dbReference>
<gene>
    <name evidence="2" type="ORF">FSP39_023801</name>
</gene>
<dbReference type="Gene3D" id="3.40.30.10">
    <property type="entry name" value="Glutaredoxin"/>
    <property type="match status" value="1"/>
</dbReference>
<dbReference type="Proteomes" id="UP001186944">
    <property type="component" value="Unassembled WGS sequence"/>
</dbReference>
<comment type="caution">
    <text evidence="2">The sequence shown here is derived from an EMBL/GenBank/DDBJ whole genome shotgun (WGS) entry which is preliminary data.</text>
</comment>
<dbReference type="Gene3D" id="1.20.1050.10">
    <property type="match status" value="2"/>
</dbReference>
<dbReference type="GO" id="GO:0005737">
    <property type="term" value="C:cytoplasm"/>
    <property type="evidence" value="ECO:0007669"/>
    <property type="project" value="TreeGrafter"/>
</dbReference>